<dbReference type="GO" id="GO:0010150">
    <property type="term" value="P:leaf senescence"/>
    <property type="evidence" value="ECO:0007669"/>
    <property type="project" value="UniProtKB-ARBA"/>
</dbReference>
<dbReference type="Proteomes" id="UP001229421">
    <property type="component" value="Unassembled WGS sequence"/>
</dbReference>
<dbReference type="Pfam" id="PF04520">
    <property type="entry name" value="Senescence_reg"/>
    <property type="match status" value="1"/>
</dbReference>
<dbReference type="InterPro" id="IPR007608">
    <property type="entry name" value="Senescence_reg_S40"/>
</dbReference>
<proteinExistence type="inferred from homology"/>
<evidence type="ECO:0000256" key="1">
    <source>
        <dbReference type="ARBA" id="ARBA00034773"/>
    </source>
</evidence>
<keyword evidence="4" id="KW-1185">Reference proteome</keyword>
<dbReference type="PANTHER" id="PTHR33083">
    <property type="entry name" value="EXPRESSED PROTEIN"/>
    <property type="match status" value="1"/>
</dbReference>
<evidence type="ECO:0000256" key="2">
    <source>
        <dbReference type="SAM" id="MobiDB-lite"/>
    </source>
</evidence>
<gene>
    <name evidence="3" type="ORF">QVD17_33407</name>
</gene>
<sequence>MTEEFHGTSDHLIPEHPKLVEKRKTDKKTQTITSVAVNIQEFSGIRDYLQAHSFEEEEMVPPHVIVDRRVAEGKAAFSLCSGNGRTLKGRDLSEVRNSILKITGYLES</sequence>
<dbReference type="EMBL" id="JAUHHV010000009">
    <property type="protein sequence ID" value="KAK1412284.1"/>
    <property type="molecule type" value="Genomic_DNA"/>
</dbReference>
<accession>A0AAD8JWQ7</accession>
<comment type="caution">
    <text evidence="3">The sequence shown here is derived from an EMBL/GenBank/DDBJ whole genome shotgun (WGS) entry which is preliminary data.</text>
</comment>
<name>A0AAD8JWQ7_TARER</name>
<evidence type="ECO:0000313" key="4">
    <source>
        <dbReference type="Proteomes" id="UP001229421"/>
    </source>
</evidence>
<dbReference type="AlphaFoldDB" id="A0AAD8JWQ7"/>
<dbReference type="PANTHER" id="PTHR33083:SF49">
    <property type="entry name" value="SENESCENCE REGULATOR"/>
    <property type="match status" value="1"/>
</dbReference>
<reference evidence="3" key="1">
    <citation type="journal article" date="2023" name="bioRxiv">
        <title>Improved chromosome-level genome assembly for marigold (Tagetes erecta).</title>
        <authorList>
            <person name="Jiang F."/>
            <person name="Yuan L."/>
            <person name="Wang S."/>
            <person name="Wang H."/>
            <person name="Xu D."/>
            <person name="Wang A."/>
            <person name="Fan W."/>
        </authorList>
    </citation>
    <scope>NUCLEOTIDE SEQUENCE</scope>
    <source>
        <strain evidence="3">WSJ</strain>
        <tissue evidence="3">Leaf</tissue>
    </source>
</reference>
<organism evidence="3 4">
    <name type="scientific">Tagetes erecta</name>
    <name type="common">African marigold</name>
    <dbReference type="NCBI Taxonomy" id="13708"/>
    <lineage>
        <taxon>Eukaryota</taxon>
        <taxon>Viridiplantae</taxon>
        <taxon>Streptophyta</taxon>
        <taxon>Embryophyta</taxon>
        <taxon>Tracheophyta</taxon>
        <taxon>Spermatophyta</taxon>
        <taxon>Magnoliopsida</taxon>
        <taxon>eudicotyledons</taxon>
        <taxon>Gunneridae</taxon>
        <taxon>Pentapetalae</taxon>
        <taxon>asterids</taxon>
        <taxon>campanulids</taxon>
        <taxon>Asterales</taxon>
        <taxon>Asteraceae</taxon>
        <taxon>Asteroideae</taxon>
        <taxon>Heliantheae alliance</taxon>
        <taxon>Tageteae</taxon>
        <taxon>Tagetes</taxon>
    </lineage>
</organism>
<evidence type="ECO:0000313" key="3">
    <source>
        <dbReference type="EMBL" id="KAK1412284.1"/>
    </source>
</evidence>
<protein>
    <submittedName>
        <fullName evidence="3">Uncharacterized protein</fullName>
    </submittedName>
</protein>
<comment type="similarity">
    <text evidence="1">Belongs to the senescence regulator S40 family.</text>
</comment>
<feature type="region of interest" description="Disordered" evidence="2">
    <location>
        <begin position="1"/>
        <end position="26"/>
    </location>
</feature>